<evidence type="ECO:0000256" key="4">
    <source>
        <dbReference type="ARBA" id="ARBA00022801"/>
    </source>
</evidence>
<dbReference type="STRING" id="679936.Sulac_1804"/>
<keyword evidence="9" id="KW-1185">Reference proteome</keyword>
<name>G8U048_SULAD</name>
<evidence type="ECO:0000256" key="6">
    <source>
        <dbReference type="ARBA" id="ARBA00023211"/>
    </source>
</evidence>
<protein>
    <submittedName>
        <fullName evidence="8">NUDIX hydrolase</fullName>
    </submittedName>
</protein>
<gene>
    <name evidence="8" type="ordered locus">Sulac_1804</name>
</gene>
<dbReference type="PANTHER" id="PTHR12318">
    <property type="entry name" value="TESTOSTERONE-REGULATED PROTEIN RP2"/>
    <property type="match status" value="1"/>
</dbReference>
<dbReference type="AlphaFoldDB" id="G8U048"/>
<keyword evidence="4 8" id="KW-0378">Hydrolase</keyword>
<keyword evidence="6" id="KW-0464">Manganese</keyword>
<reference evidence="9" key="1">
    <citation type="submission" date="2011-12" db="EMBL/GenBank/DDBJ databases">
        <title>The complete genome of chromosome of Sulfobacillus acidophilus DSM 10332.</title>
        <authorList>
            <person name="Lucas S."/>
            <person name="Han J."/>
            <person name="Lapidus A."/>
            <person name="Bruce D."/>
            <person name="Goodwin L."/>
            <person name="Pitluck S."/>
            <person name="Peters L."/>
            <person name="Kyrpides N."/>
            <person name="Mavromatis K."/>
            <person name="Ivanova N."/>
            <person name="Mikhailova N."/>
            <person name="Chertkov O."/>
            <person name="Saunders E."/>
            <person name="Detter J.C."/>
            <person name="Tapia R."/>
            <person name="Han C."/>
            <person name="Land M."/>
            <person name="Hauser L."/>
            <person name="Markowitz V."/>
            <person name="Cheng J.-F."/>
            <person name="Hugenholtz P."/>
            <person name="Woyke T."/>
            <person name="Wu D."/>
            <person name="Pukall R."/>
            <person name="Gehrich-Schroeter G."/>
            <person name="Schneider S."/>
            <person name="Klenk H.-P."/>
            <person name="Eisen J.A."/>
        </authorList>
    </citation>
    <scope>NUCLEOTIDE SEQUENCE [LARGE SCALE GENOMIC DNA]</scope>
    <source>
        <strain evidence="9">ATCC 700253 / DSM 10332 / NAL</strain>
    </source>
</reference>
<dbReference type="Proteomes" id="UP000005439">
    <property type="component" value="Chromosome"/>
</dbReference>
<dbReference type="PROSITE" id="PS51462">
    <property type="entry name" value="NUDIX"/>
    <property type="match status" value="1"/>
</dbReference>
<dbReference type="CDD" id="cd18870">
    <property type="entry name" value="NUDIX_AcylCoAdiphos_Nudt19"/>
    <property type="match status" value="1"/>
</dbReference>
<dbReference type="Gene3D" id="3.90.79.10">
    <property type="entry name" value="Nucleoside Triphosphate Pyrophosphohydrolase"/>
    <property type="match status" value="2"/>
</dbReference>
<accession>G8U048</accession>
<evidence type="ECO:0000256" key="2">
    <source>
        <dbReference type="ARBA" id="ARBA00001946"/>
    </source>
</evidence>
<evidence type="ECO:0000313" key="9">
    <source>
        <dbReference type="Proteomes" id="UP000005439"/>
    </source>
</evidence>
<dbReference type="HOGENOM" id="CLU_059078_2_0_9"/>
<feature type="domain" description="Nudix hydrolase" evidence="7">
    <location>
        <begin position="4"/>
        <end position="210"/>
    </location>
</feature>
<reference evidence="8 9" key="2">
    <citation type="journal article" date="2012" name="Stand. Genomic Sci.">
        <title>Complete genome sequence of the moderately thermophilic mineral-sulfide-oxidizing firmicute Sulfobacillus acidophilus type strain (NAL(T)).</title>
        <authorList>
            <person name="Anderson I."/>
            <person name="Chertkov O."/>
            <person name="Chen A."/>
            <person name="Saunders E."/>
            <person name="Lapidus A."/>
            <person name="Nolan M."/>
            <person name="Lucas S."/>
            <person name="Hammon N."/>
            <person name="Deshpande S."/>
            <person name="Cheng J.F."/>
            <person name="Han C."/>
            <person name="Tapia R."/>
            <person name="Goodwin L.A."/>
            <person name="Pitluck S."/>
            <person name="Liolios K."/>
            <person name="Pagani I."/>
            <person name="Ivanova N."/>
            <person name="Mikhailova N."/>
            <person name="Pati A."/>
            <person name="Palaniappan K."/>
            <person name="Land M."/>
            <person name="Pan C."/>
            <person name="Rohde M."/>
            <person name="Pukall R."/>
            <person name="Goker M."/>
            <person name="Detter J.C."/>
            <person name="Woyke T."/>
            <person name="Bristow J."/>
            <person name="Eisen J.A."/>
            <person name="Markowitz V."/>
            <person name="Hugenholtz P."/>
            <person name="Kyrpides N.C."/>
            <person name="Klenk H.P."/>
            <person name="Mavromatis K."/>
        </authorList>
    </citation>
    <scope>NUCLEOTIDE SEQUENCE [LARGE SCALE GENOMIC DNA]</scope>
    <source>
        <strain evidence="9">ATCC 700253 / DSM 10332 / NAL</strain>
    </source>
</reference>
<dbReference type="InterPro" id="IPR015797">
    <property type="entry name" value="NUDIX_hydrolase-like_dom_sf"/>
</dbReference>
<keyword evidence="5" id="KW-0460">Magnesium</keyword>
<evidence type="ECO:0000313" key="8">
    <source>
        <dbReference type="EMBL" id="AEW05297.1"/>
    </source>
</evidence>
<dbReference type="KEGG" id="sap:Sulac_1804"/>
<comment type="cofactor">
    <cofactor evidence="2">
        <name>Mg(2+)</name>
        <dbReference type="ChEBI" id="CHEBI:18420"/>
    </cofactor>
</comment>
<dbReference type="InterPro" id="IPR039121">
    <property type="entry name" value="NUDT19"/>
</dbReference>
<sequence>MAPDYRAAATVVLMTDTPTDPLLVLLIQRPRHFRAFAGQWVFPGGAVDSTDTDPRWIEGQTKSVAGWEKRARLAAARAGALDARDYFHRMGVPYPEPWEDWRPPDRRPLWPYAVAAGRETQEEVGLTILPTSPPLTGKHLDSLAYLGRLFPPPTAPQRFDTRFFLVRVPTVRTPHKSSETADFRWISPSKALAGDMALSQPTQYVLIRLNWYETADAVWQAFAP</sequence>
<keyword evidence="3" id="KW-0479">Metal-binding</keyword>
<organism evidence="8 9">
    <name type="scientific">Sulfobacillus acidophilus (strain ATCC 700253 / DSM 10332 / NAL)</name>
    <dbReference type="NCBI Taxonomy" id="679936"/>
    <lineage>
        <taxon>Bacteria</taxon>
        <taxon>Bacillati</taxon>
        <taxon>Bacillota</taxon>
        <taxon>Clostridia</taxon>
        <taxon>Eubacteriales</taxon>
        <taxon>Clostridiales Family XVII. Incertae Sedis</taxon>
        <taxon>Sulfobacillus</taxon>
    </lineage>
</organism>
<evidence type="ECO:0000256" key="5">
    <source>
        <dbReference type="ARBA" id="ARBA00022842"/>
    </source>
</evidence>
<dbReference type="SUPFAM" id="SSF55811">
    <property type="entry name" value="Nudix"/>
    <property type="match status" value="1"/>
</dbReference>
<evidence type="ECO:0000256" key="1">
    <source>
        <dbReference type="ARBA" id="ARBA00001936"/>
    </source>
</evidence>
<dbReference type="PANTHER" id="PTHR12318:SF0">
    <property type="entry name" value="ACYL-COENZYME A DIPHOSPHATASE NUDT19"/>
    <property type="match status" value="1"/>
</dbReference>
<dbReference type="EMBL" id="CP003179">
    <property type="protein sequence ID" value="AEW05297.1"/>
    <property type="molecule type" value="Genomic_DNA"/>
</dbReference>
<dbReference type="GO" id="GO:0046872">
    <property type="term" value="F:metal ion binding"/>
    <property type="evidence" value="ECO:0007669"/>
    <property type="project" value="UniProtKB-KW"/>
</dbReference>
<proteinExistence type="predicted"/>
<dbReference type="InterPro" id="IPR000086">
    <property type="entry name" value="NUDIX_hydrolase_dom"/>
</dbReference>
<dbReference type="PATRIC" id="fig|679936.5.peg.1869"/>
<comment type="cofactor">
    <cofactor evidence="1">
        <name>Mn(2+)</name>
        <dbReference type="ChEBI" id="CHEBI:29035"/>
    </cofactor>
</comment>
<dbReference type="Pfam" id="PF00293">
    <property type="entry name" value="NUDIX"/>
    <property type="match status" value="1"/>
</dbReference>
<dbReference type="GO" id="GO:0016818">
    <property type="term" value="F:hydrolase activity, acting on acid anhydrides, in phosphorus-containing anhydrides"/>
    <property type="evidence" value="ECO:0007669"/>
    <property type="project" value="InterPro"/>
</dbReference>
<evidence type="ECO:0000256" key="3">
    <source>
        <dbReference type="ARBA" id="ARBA00022723"/>
    </source>
</evidence>
<evidence type="ECO:0000259" key="7">
    <source>
        <dbReference type="PROSITE" id="PS51462"/>
    </source>
</evidence>